<dbReference type="Gene3D" id="1.10.1740.10">
    <property type="match status" value="1"/>
</dbReference>
<dbReference type="NCBIfam" id="TIGR02983">
    <property type="entry name" value="SigE-fam_strep"/>
    <property type="match status" value="1"/>
</dbReference>
<dbReference type="InterPro" id="IPR014325">
    <property type="entry name" value="RNA_pol_sigma-E_actinobac"/>
</dbReference>
<dbReference type="InterPro" id="IPR013325">
    <property type="entry name" value="RNA_pol_sigma_r2"/>
</dbReference>
<feature type="domain" description="RNA polymerase sigma factor 70 region 4 type 2" evidence="7">
    <location>
        <begin position="114"/>
        <end position="165"/>
    </location>
</feature>
<feature type="domain" description="RNA polymerase sigma-70 region 2" evidence="6">
    <location>
        <begin position="24"/>
        <end position="88"/>
    </location>
</feature>
<dbReference type="SUPFAM" id="SSF88659">
    <property type="entry name" value="Sigma3 and sigma4 domains of RNA polymerase sigma factors"/>
    <property type="match status" value="1"/>
</dbReference>
<comment type="similarity">
    <text evidence="1">Belongs to the sigma-70 factor family. ECF subfamily.</text>
</comment>
<dbReference type="Pfam" id="PF08281">
    <property type="entry name" value="Sigma70_r4_2"/>
    <property type="match status" value="1"/>
</dbReference>
<evidence type="ECO:0000256" key="2">
    <source>
        <dbReference type="ARBA" id="ARBA00023015"/>
    </source>
</evidence>
<reference evidence="8 9" key="1">
    <citation type="submission" date="2018-11" db="EMBL/GenBank/DDBJ databases">
        <title>The genome draft of YIM 96095.</title>
        <authorList>
            <person name="Tang S.-K."/>
            <person name="Chunyu W.-X."/>
            <person name="Feng Y.-Z."/>
        </authorList>
    </citation>
    <scope>NUCLEOTIDE SEQUENCE [LARGE SCALE GENOMIC DNA]</scope>
    <source>
        <strain evidence="8 9">YIM 96095</strain>
    </source>
</reference>
<evidence type="ECO:0000256" key="5">
    <source>
        <dbReference type="ARBA" id="ARBA00023163"/>
    </source>
</evidence>
<evidence type="ECO:0000313" key="9">
    <source>
        <dbReference type="Proteomes" id="UP000269198"/>
    </source>
</evidence>
<dbReference type="GO" id="GO:0016987">
    <property type="term" value="F:sigma factor activity"/>
    <property type="evidence" value="ECO:0007669"/>
    <property type="project" value="UniProtKB-KW"/>
</dbReference>
<keyword evidence="4" id="KW-0238">DNA-binding</keyword>
<evidence type="ECO:0000256" key="4">
    <source>
        <dbReference type="ARBA" id="ARBA00023125"/>
    </source>
</evidence>
<name>A0A3N0EDG4_9ACTN</name>
<evidence type="ECO:0000256" key="1">
    <source>
        <dbReference type="ARBA" id="ARBA00010641"/>
    </source>
</evidence>
<evidence type="ECO:0000313" key="8">
    <source>
        <dbReference type="EMBL" id="RNL85831.1"/>
    </source>
</evidence>
<keyword evidence="5" id="KW-0804">Transcription</keyword>
<evidence type="ECO:0000259" key="7">
    <source>
        <dbReference type="Pfam" id="PF08281"/>
    </source>
</evidence>
<keyword evidence="3" id="KW-0731">Sigma factor</keyword>
<dbReference type="Pfam" id="PF04542">
    <property type="entry name" value="Sigma70_r2"/>
    <property type="match status" value="1"/>
</dbReference>
<dbReference type="SUPFAM" id="SSF88946">
    <property type="entry name" value="Sigma2 domain of RNA polymerase sigma factors"/>
    <property type="match status" value="1"/>
</dbReference>
<sequence length="178" mass="20603">MRVGGSVTETTRQSRYAEFSRYVTERGPALLRMAQSLTNNPSDAEDLLQAALVKTFFAWDRISNPNARDGYVRRAMVNTQISEWRRRRLDIYPTNDIPEQRVDDPTWKSDLHDVVHRAIERLPDRQRETLVLRYYQDLSEAQIAERLGVTIGTVKSTISRAVARLRRDADLIIERATT</sequence>
<keyword evidence="2" id="KW-0805">Transcription regulation</keyword>
<gene>
    <name evidence="8" type="ORF">EFW17_07710</name>
</gene>
<evidence type="ECO:0000256" key="3">
    <source>
        <dbReference type="ARBA" id="ARBA00023082"/>
    </source>
</evidence>
<dbReference type="AlphaFoldDB" id="A0A3N0EDG4"/>
<dbReference type="InterPro" id="IPR014284">
    <property type="entry name" value="RNA_pol_sigma-70_dom"/>
</dbReference>
<dbReference type="OrthoDB" id="2046835at2"/>
<protein>
    <submittedName>
        <fullName evidence="8">SigE family RNA polymerase sigma factor</fullName>
    </submittedName>
</protein>
<dbReference type="InterPro" id="IPR039425">
    <property type="entry name" value="RNA_pol_sigma-70-like"/>
</dbReference>
<dbReference type="InterPro" id="IPR036388">
    <property type="entry name" value="WH-like_DNA-bd_sf"/>
</dbReference>
<dbReference type="CDD" id="cd06171">
    <property type="entry name" value="Sigma70_r4"/>
    <property type="match status" value="1"/>
</dbReference>
<accession>A0A3N0EDG4</accession>
<dbReference type="PANTHER" id="PTHR43133">
    <property type="entry name" value="RNA POLYMERASE ECF-TYPE SIGMA FACTO"/>
    <property type="match status" value="1"/>
</dbReference>
<comment type="caution">
    <text evidence="8">The sequence shown here is derived from an EMBL/GenBank/DDBJ whole genome shotgun (WGS) entry which is preliminary data.</text>
</comment>
<dbReference type="NCBIfam" id="TIGR02937">
    <property type="entry name" value="sigma70-ECF"/>
    <property type="match status" value="1"/>
</dbReference>
<organism evidence="8 9">
    <name type="scientific">Halostreptopolyspora alba</name>
    <dbReference type="NCBI Taxonomy" id="2487137"/>
    <lineage>
        <taxon>Bacteria</taxon>
        <taxon>Bacillati</taxon>
        <taxon>Actinomycetota</taxon>
        <taxon>Actinomycetes</taxon>
        <taxon>Streptosporangiales</taxon>
        <taxon>Nocardiopsidaceae</taxon>
        <taxon>Halostreptopolyspora</taxon>
    </lineage>
</organism>
<dbReference type="PANTHER" id="PTHR43133:SF50">
    <property type="entry name" value="ECF RNA POLYMERASE SIGMA FACTOR SIGM"/>
    <property type="match status" value="1"/>
</dbReference>
<proteinExistence type="inferred from homology"/>
<dbReference type="InterPro" id="IPR007627">
    <property type="entry name" value="RNA_pol_sigma70_r2"/>
</dbReference>
<dbReference type="InterPro" id="IPR013324">
    <property type="entry name" value="RNA_pol_sigma_r3/r4-like"/>
</dbReference>
<dbReference type="InterPro" id="IPR013249">
    <property type="entry name" value="RNA_pol_sigma70_r4_t2"/>
</dbReference>
<keyword evidence="9" id="KW-1185">Reference proteome</keyword>
<dbReference type="EMBL" id="RJMB01000005">
    <property type="protein sequence ID" value="RNL85831.1"/>
    <property type="molecule type" value="Genomic_DNA"/>
</dbReference>
<dbReference type="GO" id="GO:0003677">
    <property type="term" value="F:DNA binding"/>
    <property type="evidence" value="ECO:0007669"/>
    <property type="project" value="UniProtKB-KW"/>
</dbReference>
<evidence type="ECO:0000259" key="6">
    <source>
        <dbReference type="Pfam" id="PF04542"/>
    </source>
</evidence>
<dbReference type="Proteomes" id="UP000269198">
    <property type="component" value="Unassembled WGS sequence"/>
</dbReference>
<dbReference type="GO" id="GO:0006352">
    <property type="term" value="P:DNA-templated transcription initiation"/>
    <property type="evidence" value="ECO:0007669"/>
    <property type="project" value="InterPro"/>
</dbReference>
<dbReference type="Gene3D" id="1.10.10.10">
    <property type="entry name" value="Winged helix-like DNA-binding domain superfamily/Winged helix DNA-binding domain"/>
    <property type="match status" value="1"/>
</dbReference>